<feature type="domain" description="Cell envelope-related transcriptional attenuator" evidence="3">
    <location>
        <begin position="102"/>
        <end position="255"/>
    </location>
</feature>
<dbReference type="AlphaFoldDB" id="W4V760"/>
<keyword evidence="2" id="KW-0812">Transmembrane</keyword>
<protein>
    <submittedName>
        <fullName evidence="4">Cell envelope-associated transcriptional attenuator LytR-CpsA-Psr</fullName>
    </submittedName>
</protein>
<evidence type="ECO:0000256" key="2">
    <source>
        <dbReference type="SAM" id="Phobius"/>
    </source>
</evidence>
<keyword evidence="2" id="KW-0472">Membrane</keyword>
<organism evidence="4 5">
    <name type="scientific">Acetivibrio straminisolvens JCM 21531</name>
    <dbReference type="NCBI Taxonomy" id="1294263"/>
    <lineage>
        <taxon>Bacteria</taxon>
        <taxon>Bacillati</taxon>
        <taxon>Bacillota</taxon>
        <taxon>Clostridia</taxon>
        <taxon>Eubacteriales</taxon>
        <taxon>Oscillospiraceae</taxon>
        <taxon>Acetivibrio</taxon>
    </lineage>
</organism>
<dbReference type="EMBL" id="BAVR01000029">
    <property type="protein sequence ID" value="GAE89016.1"/>
    <property type="molecule type" value="Genomic_DNA"/>
</dbReference>
<sequence length="339" mass="38635">MLSDIIEISEKIDYTLFLVLNLLGRWSCDMNFRKFYLIVCSILSVFMFFIGTLTLLYINFNTDTEKPVDNSGALIHDILNPLKVVNEDLNVLVLGGDKVNNNTDTMMLVNFKPSTSKVSILSIPRDTKVTINGRKAKINAAYPTGGGELAVQTVSELFGIDVKYYVFVDTSAFRKIIDILGGVDYYVPVDMDYDDPLQGLSIHIKKGQHHFDGAMAEKFMRFRQYNYGRINEYYDGSDLKRIDAQQNFVRELVRQKLNIFYLTKVNDIANTIFSNIETNLNMSEVLKLTGSVSKVQADSINMLKVPGKSVLDGVWYYIMDSQETDQIINEHFRTRNLAK</sequence>
<dbReference type="PANTHER" id="PTHR33392">
    <property type="entry name" value="POLYISOPRENYL-TEICHOIC ACID--PEPTIDOGLYCAN TEICHOIC ACID TRANSFERASE TAGU"/>
    <property type="match status" value="1"/>
</dbReference>
<dbReference type="STRING" id="1294263.JCM21531_2507"/>
<evidence type="ECO:0000313" key="5">
    <source>
        <dbReference type="Proteomes" id="UP000019109"/>
    </source>
</evidence>
<dbReference type="Pfam" id="PF03816">
    <property type="entry name" value="LytR_cpsA_psr"/>
    <property type="match status" value="1"/>
</dbReference>
<proteinExistence type="inferred from homology"/>
<keyword evidence="2" id="KW-1133">Transmembrane helix</keyword>
<comment type="similarity">
    <text evidence="1">Belongs to the LytR/CpsA/Psr (LCP) family.</text>
</comment>
<dbReference type="Gene3D" id="3.40.630.190">
    <property type="entry name" value="LCP protein"/>
    <property type="match status" value="1"/>
</dbReference>
<evidence type="ECO:0000259" key="3">
    <source>
        <dbReference type="Pfam" id="PF03816"/>
    </source>
</evidence>
<dbReference type="InterPro" id="IPR004474">
    <property type="entry name" value="LytR_CpsA_psr"/>
</dbReference>
<feature type="transmembrane region" description="Helical" evidence="2">
    <location>
        <begin position="35"/>
        <end position="58"/>
    </location>
</feature>
<name>W4V760_9FIRM</name>
<comment type="caution">
    <text evidence="4">The sequence shown here is derived from an EMBL/GenBank/DDBJ whole genome shotgun (WGS) entry which is preliminary data.</text>
</comment>
<evidence type="ECO:0000256" key="1">
    <source>
        <dbReference type="ARBA" id="ARBA00006068"/>
    </source>
</evidence>
<dbReference type="Proteomes" id="UP000019109">
    <property type="component" value="Unassembled WGS sequence"/>
</dbReference>
<reference evidence="4" key="1">
    <citation type="journal article" date="2014" name="Genome Announc.">
        <title>Draft Genome Sequence of Clostridium straminisolvens Strain JCM 21531T, Isolated from a Cellulose-Degrading Bacterial Community.</title>
        <authorList>
            <person name="Yuki M."/>
            <person name="Oshima K."/>
            <person name="Suda W."/>
            <person name="Sakamoto M."/>
            <person name="Kitamura K."/>
            <person name="Iida T."/>
            <person name="Hattori M."/>
            <person name="Ohkuma M."/>
        </authorList>
    </citation>
    <scope>NUCLEOTIDE SEQUENCE [LARGE SCALE GENOMIC DNA]</scope>
    <source>
        <strain evidence="4">JCM 21531</strain>
    </source>
</reference>
<dbReference type="PANTHER" id="PTHR33392:SF6">
    <property type="entry name" value="POLYISOPRENYL-TEICHOIC ACID--PEPTIDOGLYCAN TEICHOIC ACID TRANSFERASE TAGU"/>
    <property type="match status" value="1"/>
</dbReference>
<evidence type="ECO:0000313" key="4">
    <source>
        <dbReference type="EMBL" id="GAE89016.1"/>
    </source>
</evidence>
<dbReference type="InterPro" id="IPR050922">
    <property type="entry name" value="LytR/CpsA/Psr_CW_biosynth"/>
</dbReference>
<accession>W4V760</accession>
<keyword evidence="5" id="KW-1185">Reference proteome</keyword>
<gene>
    <name evidence="4" type="ORF">JCM21531_2507</name>
</gene>
<dbReference type="NCBIfam" id="TIGR00350">
    <property type="entry name" value="lytR_cpsA_psr"/>
    <property type="match status" value="1"/>
</dbReference>